<protein>
    <submittedName>
        <fullName evidence="1">Nucleotidyl transferase AbiEii/AbiGii toxin family protein</fullName>
    </submittedName>
</protein>
<dbReference type="AlphaFoldDB" id="A0A9X4LDW8"/>
<organism evidence="1 2">
    <name type="scientific">Pelomonas aquatica</name>
    <dbReference type="NCBI Taxonomy" id="431058"/>
    <lineage>
        <taxon>Bacteria</taxon>
        <taxon>Pseudomonadati</taxon>
        <taxon>Pseudomonadota</taxon>
        <taxon>Betaproteobacteria</taxon>
        <taxon>Burkholderiales</taxon>
        <taxon>Sphaerotilaceae</taxon>
        <taxon>Roseateles</taxon>
    </lineage>
</organism>
<dbReference type="EMBL" id="SGUG01000005">
    <property type="protein sequence ID" value="MDG0861725.1"/>
    <property type="molecule type" value="Genomic_DNA"/>
</dbReference>
<dbReference type="Pfam" id="PF08843">
    <property type="entry name" value="AbiEii"/>
    <property type="match status" value="1"/>
</dbReference>
<reference evidence="1" key="1">
    <citation type="submission" date="2019-02" db="EMBL/GenBank/DDBJ databases">
        <title>Draft genome of the type strain Pelomonas aquatica CCUG 52575T.</title>
        <authorList>
            <person name="Gomila M."/>
            <person name="Lalucat J."/>
        </authorList>
    </citation>
    <scope>NUCLEOTIDE SEQUENCE</scope>
    <source>
        <strain evidence="1">CCUG 52575</strain>
    </source>
</reference>
<keyword evidence="1" id="KW-0808">Transferase</keyword>
<dbReference type="RefSeq" id="WP_268151313.1">
    <property type="nucleotide sequence ID" value="NZ_JAPPUW010000011.1"/>
</dbReference>
<accession>A0A9X4LDW8</accession>
<comment type="caution">
    <text evidence="1">The sequence shown here is derived from an EMBL/GenBank/DDBJ whole genome shotgun (WGS) entry which is preliminary data.</text>
</comment>
<dbReference type="Gene3D" id="3.10.450.620">
    <property type="entry name" value="JHP933, nucleotidyltransferase-like core domain"/>
    <property type="match status" value="1"/>
</dbReference>
<name>A0A9X4LDW8_9BURK</name>
<evidence type="ECO:0000313" key="1">
    <source>
        <dbReference type="EMBL" id="MDG0861725.1"/>
    </source>
</evidence>
<sequence>MTDDYIATVRLLLDIAPTVFRSGLFAMKGGTALNLFVQDMPRLSVDIDVVFVDHAPDREAALAAIGAELRNVQQALQDRGLVVRLPGNAQGDEVRLSVNGPNAQVKVEVNFVFRGTVLPVQSQPLALSAQDLFTTNVSLPVLAPAELYGSKLVAAMDRQHPRDIFDVMHMLQRFGWTAEVVDCFVAYLAGHNRPVHEVLFGPAKSLEPAFTNEFVGMTRDEVPLAMLAETQAQLRHELPRQLAPRHREFLLSLVRGAPDWPLMPFEQLQDLPAIRWKLQNLATLKKRNAARFGEQESLLAHGFDTL</sequence>
<gene>
    <name evidence="1" type="ORF">EXJ73_04460</name>
</gene>
<proteinExistence type="predicted"/>
<dbReference type="InterPro" id="IPR014942">
    <property type="entry name" value="AbiEii"/>
</dbReference>
<dbReference type="Proteomes" id="UP001152766">
    <property type="component" value="Unassembled WGS sequence"/>
</dbReference>
<dbReference type="GO" id="GO:0016740">
    <property type="term" value="F:transferase activity"/>
    <property type="evidence" value="ECO:0007669"/>
    <property type="project" value="UniProtKB-KW"/>
</dbReference>
<evidence type="ECO:0000313" key="2">
    <source>
        <dbReference type="Proteomes" id="UP001152766"/>
    </source>
</evidence>
<keyword evidence="2" id="KW-1185">Reference proteome</keyword>